<comment type="caution">
    <text evidence="2">The sequence shown here is derived from an EMBL/GenBank/DDBJ whole genome shotgun (WGS) entry which is preliminary data.</text>
</comment>
<proteinExistence type="predicted"/>
<feature type="signal peptide" evidence="1">
    <location>
        <begin position="1"/>
        <end position="15"/>
    </location>
</feature>
<name>A0AAV9TD97_9PEZI</name>
<gene>
    <name evidence="2" type="ORF">QIS74_06560</name>
</gene>
<dbReference type="Proteomes" id="UP001327957">
    <property type="component" value="Unassembled WGS sequence"/>
</dbReference>
<keyword evidence="1" id="KW-0732">Signal</keyword>
<dbReference type="EMBL" id="JASAOK010000033">
    <property type="protein sequence ID" value="KAK6218680.1"/>
    <property type="molecule type" value="Genomic_DNA"/>
</dbReference>
<reference evidence="2 3" key="1">
    <citation type="submission" date="2023-04" db="EMBL/GenBank/DDBJ databases">
        <title>Colletotrichum tabacum stain YC1 causing leaf anthracnose on Nicotiana tabacum(L.) cv.</title>
        <authorList>
            <person name="Ji Z."/>
            <person name="Wang M."/>
            <person name="Zhang J."/>
            <person name="Wang N."/>
            <person name="Zhou Z."/>
        </authorList>
    </citation>
    <scope>NUCLEOTIDE SEQUENCE [LARGE SCALE GENOMIC DNA]</scope>
    <source>
        <strain evidence="2 3">YC1</strain>
    </source>
</reference>
<evidence type="ECO:0000313" key="2">
    <source>
        <dbReference type="EMBL" id="KAK6218680.1"/>
    </source>
</evidence>
<protein>
    <submittedName>
        <fullName evidence="2">Uncharacterized protein</fullName>
    </submittedName>
</protein>
<keyword evidence="3" id="KW-1185">Reference proteome</keyword>
<evidence type="ECO:0000256" key="1">
    <source>
        <dbReference type="SAM" id="SignalP"/>
    </source>
</evidence>
<organism evidence="2 3">
    <name type="scientific">Colletotrichum tabaci</name>
    <dbReference type="NCBI Taxonomy" id="1209068"/>
    <lineage>
        <taxon>Eukaryota</taxon>
        <taxon>Fungi</taxon>
        <taxon>Dikarya</taxon>
        <taxon>Ascomycota</taxon>
        <taxon>Pezizomycotina</taxon>
        <taxon>Sordariomycetes</taxon>
        <taxon>Hypocreomycetidae</taxon>
        <taxon>Glomerellales</taxon>
        <taxon>Glomerellaceae</taxon>
        <taxon>Colletotrichum</taxon>
        <taxon>Colletotrichum destructivum species complex</taxon>
    </lineage>
</organism>
<feature type="chain" id="PRO_5043732001" evidence="1">
    <location>
        <begin position="16"/>
        <end position="76"/>
    </location>
</feature>
<sequence length="76" mass="7955">MRFTLILLAATLAAASPLRVHSDADAATAYTADKGVLEPAEPVYRRSDADAATAYTADKHSSADAATNITSYLVRA</sequence>
<accession>A0AAV9TD97</accession>
<evidence type="ECO:0000313" key="3">
    <source>
        <dbReference type="Proteomes" id="UP001327957"/>
    </source>
</evidence>
<dbReference type="AlphaFoldDB" id="A0AAV9TD97"/>